<comment type="caution">
    <text evidence="1">The sequence shown here is derived from an EMBL/GenBank/DDBJ whole genome shotgun (WGS) entry which is preliminary data.</text>
</comment>
<organism evidence="1 2">
    <name type="scientific">Seohaeicola zhoushanensis</name>
    <dbReference type="NCBI Taxonomy" id="1569283"/>
    <lineage>
        <taxon>Bacteria</taxon>
        <taxon>Pseudomonadati</taxon>
        <taxon>Pseudomonadota</taxon>
        <taxon>Alphaproteobacteria</taxon>
        <taxon>Rhodobacterales</taxon>
        <taxon>Roseobacteraceae</taxon>
        <taxon>Seohaeicola</taxon>
    </lineage>
</organism>
<accession>A0A8J3GUU9</accession>
<dbReference type="Proteomes" id="UP000626220">
    <property type="component" value="Unassembled WGS sequence"/>
</dbReference>
<reference evidence="1" key="2">
    <citation type="submission" date="2020-09" db="EMBL/GenBank/DDBJ databases">
        <authorList>
            <person name="Sun Q."/>
            <person name="Kim S."/>
        </authorList>
    </citation>
    <scope>NUCLEOTIDE SEQUENCE</scope>
    <source>
        <strain evidence="1">KCTC 42650</strain>
    </source>
</reference>
<protein>
    <submittedName>
        <fullName evidence="1">Uncharacterized protein</fullName>
    </submittedName>
</protein>
<dbReference type="AlphaFoldDB" id="A0A8J3GUU9"/>
<proteinExistence type="predicted"/>
<reference evidence="1" key="1">
    <citation type="journal article" date="2014" name="Int. J. Syst. Evol. Microbiol.">
        <title>Complete genome sequence of Corynebacterium casei LMG S-19264T (=DSM 44701T), isolated from a smear-ripened cheese.</title>
        <authorList>
            <consortium name="US DOE Joint Genome Institute (JGI-PGF)"/>
            <person name="Walter F."/>
            <person name="Albersmeier A."/>
            <person name="Kalinowski J."/>
            <person name="Ruckert C."/>
        </authorList>
    </citation>
    <scope>NUCLEOTIDE SEQUENCE</scope>
    <source>
        <strain evidence="1">KCTC 42650</strain>
    </source>
</reference>
<evidence type="ECO:0000313" key="1">
    <source>
        <dbReference type="EMBL" id="GHF36615.1"/>
    </source>
</evidence>
<sequence>MQRTCAHIEYPKRPKTLEILSQSQHVPAQHLRAVLPLSRLSIALSGIRQALLYPRTGALMPVPSHGP</sequence>
<keyword evidence="2" id="KW-1185">Reference proteome</keyword>
<evidence type="ECO:0000313" key="2">
    <source>
        <dbReference type="Proteomes" id="UP000626220"/>
    </source>
</evidence>
<dbReference type="EMBL" id="BNCJ01000001">
    <property type="protein sequence ID" value="GHF36615.1"/>
    <property type="molecule type" value="Genomic_DNA"/>
</dbReference>
<name>A0A8J3GUU9_9RHOB</name>
<gene>
    <name evidence="1" type="ORF">GCM10017056_05580</name>
</gene>